<keyword evidence="2" id="KW-0285">Flavoprotein</keyword>
<sequence>MSSSNRAEPLKIAIAGGGLGGLAAAATLRRQGHIVEIFEASATNAELGLGIGLPPNGAKILESIGFRRENVKPIEWKQAMVISQRSQVPFPSDMEYFVQAYGRLWDACTRSALHTELKRLAFDKESQNPPCKIHLATPVISCDPETGKITYGEGKTSQFDLVIGADGVKSRVRPSINPDPSATPLMTGLCTYRFTLDKHLLESIPGVEWVMHEGPQGPRIWIADNHRHVFAYAINCPQRGEIFGLNLMCKDTRDQSQAKWRVDVPREEMLARFSDFDEALARMLELAPPMVTLWQLRVLEPQHTWSKGKACLLGDAAHAMFQVLGQGAAQSFEDAFLLGELLPLGTPTSAIPGILKRYEDIRKPRAHLVQTISYEDAVIPEKRGRYMRSLDLQIPVMGYDAVHELGRCKLDSILVSGGAEPTEGIVSPCPLVNQDLGQGFGLVVN</sequence>
<dbReference type="Pfam" id="PF01494">
    <property type="entry name" value="FAD_binding_3"/>
    <property type="match status" value="1"/>
</dbReference>
<reference evidence="7" key="1">
    <citation type="submission" date="2020-11" db="EMBL/GenBank/DDBJ databases">
        <authorList>
            <consortium name="DOE Joint Genome Institute"/>
            <person name="Ahrendt S."/>
            <person name="Riley R."/>
            <person name="Andreopoulos W."/>
            <person name="Labutti K."/>
            <person name="Pangilinan J."/>
            <person name="Ruiz-Duenas F.J."/>
            <person name="Barrasa J.M."/>
            <person name="Sanchez-Garcia M."/>
            <person name="Camarero S."/>
            <person name="Miyauchi S."/>
            <person name="Serrano A."/>
            <person name="Linde D."/>
            <person name="Babiker R."/>
            <person name="Drula E."/>
            <person name="Ayuso-Fernandez I."/>
            <person name="Pacheco R."/>
            <person name="Padilla G."/>
            <person name="Ferreira P."/>
            <person name="Barriuso J."/>
            <person name="Kellner H."/>
            <person name="Castanera R."/>
            <person name="Alfaro M."/>
            <person name="Ramirez L."/>
            <person name="Pisabarro A.G."/>
            <person name="Kuo A."/>
            <person name="Tritt A."/>
            <person name="Lipzen A."/>
            <person name="He G."/>
            <person name="Yan M."/>
            <person name="Ng V."/>
            <person name="Cullen D."/>
            <person name="Martin F."/>
            <person name="Rosso M.-N."/>
            <person name="Henrissat B."/>
            <person name="Hibbett D."/>
            <person name="Martinez A.T."/>
            <person name="Grigoriev I.V."/>
        </authorList>
    </citation>
    <scope>NUCLEOTIDE SEQUENCE</scope>
    <source>
        <strain evidence="7">MF-IS2</strain>
    </source>
</reference>
<dbReference type="InterPro" id="IPR002938">
    <property type="entry name" value="FAD-bd"/>
</dbReference>
<dbReference type="GO" id="GO:0004497">
    <property type="term" value="F:monooxygenase activity"/>
    <property type="evidence" value="ECO:0007669"/>
    <property type="project" value="UniProtKB-KW"/>
</dbReference>
<dbReference type="EMBL" id="MU151454">
    <property type="protein sequence ID" value="KAF9443601.1"/>
    <property type="molecule type" value="Genomic_DNA"/>
</dbReference>
<comment type="similarity">
    <text evidence="1">Belongs to the paxM FAD-dependent monooxygenase family.</text>
</comment>
<evidence type="ECO:0000259" key="6">
    <source>
        <dbReference type="Pfam" id="PF01494"/>
    </source>
</evidence>
<comment type="caution">
    <text evidence="7">The sequence shown here is derived from an EMBL/GenBank/DDBJ whole genome shotgun (WGS) entry which is preliminary data.</text>
</comment>
<dbReference type="SUPFAM" id="SSF51905">
    <property type="entry name" value="FAD/NAD(P)-binding domain"/>
    <property type="match status" value="1"/>
</dbReference>
<dbReference type="Proteomes" id="UP000807342">
    <property type="component" value="Unassembled WGS sequence"/>
</dbReference>
<evidence type="ECO:0000256" key="4">
    <source>
        <dbReference type="ARBA" id="ARBA00023002"/>
    </source>
</evidence>
<keyword evidence="3" id="KW-0274">FAD</keyword>
<evidence type="ECO:0000313" key="7">
    <source>
        <dbReference type="EMBL" id="KAF9443601.1"/>
    </source>
</evidence>
<dbReference type="InterPro" id="IPR050493">
    <property type="entry name" value="FAD-dep_Monooxygenase_BioMet"/>
</dbReference>
<dbReference type="GO" id="GO:0071949">
    <property type="term" value="F:FAD binding"/>
    <property type="evidence" value="ECO:0007669"/>
    <property type="project" value="InterPro"/>
</dbReference>
<evidence type="ECO:0000313" key="8">
    <source>
        <dbReference type="Proteomes" id="UP000807342"/>
    </source>
</evidence>
<gene>
    <name evidence="7" type="ORF">P691DRAFT_778774</name>
</gene>
<proteinExistence type="inferred from homology"/>
<accession>A0A9P6BX32</accession>
<evidence type="ECO:0000256" key="1">
    <source>
        <dbReference type="ARBA" id="ARBA00007992"/>
    </source>
</evidence>
<organism evidence="7 8">
    <name type="scientific">Macrolepiota fuliginosa MF-IS2</name>
    <dbReference type="NCBI Taxonomy" id="1400762"/>
    <lineage>
        <taxon>Eukaryota</taxon>
        <taxon>Fungi</taxon>
        <taxon>Dikarya</taxon>
        <taxon>Basidiomycota</taxon>
        <taxon>Agaricomycotina</taxon>
        <taxon>Agaricomycetes</taxon>
        <taxon>Agaricomycetidae</taxon>
        <taxon>Agaricales</taxon>
        <taxon>Agaricineae</taxon>
        <taxon>Agaricaceae</taxon>
        <taxon>Macrolepiota</taxon>
    </lineage>
</organism>
<evidence type="ECO:0000256" key="5">
    <source>
        <dbReference type="ARBA" id="ARBA00023033"/>
    </source>
</evidence>
<dbReference type="PRINTS" id="PR00420">
    <property type="entry name" value="RNGMNOXGNASE"/>
</dbReference>
<dbReference type="AlphaFoldDB" id="A0A9P6BX32"/>
<name>A0A9P6BX32_9AGAR</name>
<feature type="domain" description="FAD-binding" evidence="6">
    <location>
        <begin position="11"/>
        <end position="369"/>
    </location>
</feature>
<evidence type="ECO:0000256" key="3">
    <source>
        <dbReference type="ARBA" id="ARBA00022827"/>
    </source>
</evidence>
<protein>
    <submittedName>
        <fullName evidence="7">FAD/NAD(P)-binding domain-containing protein</fullName>
    </submittedName>
</protein>
<evidence type="ECO:0000256" key="2">
    <source>
        <dbReference type="ARBA" id="ARBA00022630"/>
    </source>
</evidence>
<dbReference type="OrthoDB" id="9993796at2759"/>
<dbReference type="Gene3D" id="3.50.50.60">
    <property type="entry name" value="FAD/NAD(P)-binding domain"/>
    <property type="match status" value="1"/>
</dbReference>
<dbReference type="PANTHER" id="PTHR13789:SF309">
    <property type="entry name" value="PUTATIVE (AFU_ORTHOLOGUE AFUA_6G14510)-RELATED"/>
    <property type="match status" value="1"/>
</dbReference>
<dbReference type="SUPFAM" id="SSF54373">
    <property type="entry name" value="FAD-linked reductases, C-terminal domain"/>
    <property type="match status" value="1"/>
</dbReference>
<keyword evidence="5" id="KW-0503">Monooxygenase</keyword>
<keyword evidence="4" id="KW-0560">Oxidoreductase</keyword>
<keyword evidence="8" id="KW-1185">Reference proteome</keyword>
<dbReference type="PANTHER" id="PTHR13789">
    <property type="entry name" value="MONOOXYGENASE"/>
    <property type="match status" value="1"/>
</dbReference>
<dbReference type="InterPro" id="IPR036188">
    <property type="entry name" value="FAD/NAD-bd_sf"/>
</dbReference>